<dbReference type="GO" id="GO:0000014">
    <property type="term" value="F:single-stranded DNA endodeoxyribonuclease activity"/>
    <property type="evidence" value="ECO:0007669"/>
    <property type="project" value="TreeGrafter"/>
</dbReference>
<proteinExistence type="predicted"/>
<dbReference type="GO" id="GO:0006303">
    <property type="term" value="P:double-strand break repair via nonhomologous end joining"/>
    <property type="evidence" value="ECO:0007669"/>
    <property type="project" value="TreeGrafter"/>
</dbReference>
<dbReference type="OrthoDB" id="429597at2759"/>
<dbReference type="EMBL" id="BGZK01000056">
    <property type="protein sequence ID" value="GBP13285.1"/>
    <property type="molecule type" value="Genomic_DNA"/>
</dbReference>
<dbReference type="GO" id="GO:0035861">
    <property type="term" value="C:site of double-strand break"/>
    <property type="evidence" value="ECO:0007669"/>
    <property type="project" value="TreeGrafter"/>
</dbReference>
<dbReference type="PANTHER" id="PTHR46060:SF2">
    <property type="entry name" value="HISTONE-LYSINE N-METHYLTRANSFERASE SETMAR"/>
    <property type="match status" value="1"/>
</dbReference>
<accession>A0A4C1TGN9</accession>
<name>A0A4C1TGN9_EUMVA</name>
<keyword evidence="1" id="KW-0808">Transferase</keyword>
<dbReference type="AlphaFoldDB" id="A0A4C1TGN9"/>
<dbReference type="GO" id="GO:0032259">
    <property type="term" value="P:methylation"/>
    <property type="evidence" value="ECO:0007669"/>
    <property type="project" value="UniProtKB-KW"/>
</dbReference>
<dbReference type="Proteomes" id="UP000299102">
    <property type="component" value="Unassembled WGS sequence"/>
</dbReference>
<dbReference type="GO" id="GO:0000729">
    <property type="term" value="P:DNA double-strand break processing"/>
    <property type="evidence" value="ECO:0007669"/>
    <property type="project" value="TreeGrafter"/>
</dbReference>
<protein>
    <submittedName>
        <fullName evidence="1">Histone-lysine N-methyltransferase SETMAR</fullName>
    </submittedName>
</protein>
<comment type="caution">
    <text evidence="1">The sequence shown here is derived from an EMBL/GenBank/DDBJ whole genome shotgun (WGS) entry which is preliminary data.</text>
</comment>
<reference evidence="1 2" key="1">
    <citation type="journal article" date="2019" name="Commun. Biol.">
        <title>The bagworm genome reveals a unique fibroin gene that provides high tensile strength.</title>
        <authorList>
            <person name="Kono N."/>
            <person name="Nakamura H."/>
            <person name="Ohtoshi R."/>
            <person name="Tomita M."/>
            <person name="Numata K."/>
            <person name="Arakawa K."/>
        </authorList>
    </citation>
    <scope>NUCLEOTIDE SEQUENCE [LARGE SCALE GENOMIC DNA]</scope>
</reference>
<dbReference type="GO" id="GO:0044547">
    <property type="term" value="F:DNA topoisomerase binding"/>
    <property type="evidence" value="ECO:0007669"/>
    <property type="project" value="TreeGrafter"/>
</dbReference>
<dbReference type="InterPro" id="IPR052709">
    <property type="entry name" value="Transposase-MT_Hybrid"/>
</dbReference>
<dbReference type="GO" id="GO:0044774">
    <property type="term" value="P:mitotic DNA integrity checkpoint signaling"/>
    <property type="evidence" value="ECO:0007669"/>
    <property type="project" value="TreeGrafter"/>
</dbReference>
<dbReference type="GO" id="GO:0003697">
    <property type="term" value="F:single-stranded DNA binding"/>
    <property type="evidence" value="ECO:0007669"/>
    <property type="project" value="TreeGrafter"/>
</dbReference>
<dbReference type="GO" id="GO:0042800">
    <property type="term" value="F:histone H3K4 methyltransferase activity"/>
    <property type="evidence" value="ECO:0007669"/>
    <property type="project" value="TreeGrafter"/>
</dbReference>
<evidence type="ECO:0000313" key="2">
    <source>
        <dbReference type="Proteomes" id="UP000299102"/>
    </source>
</evidence>
<keyword evidence="1" id="KW-0489">Methyltransferase</keyword>
<dbReference type="GO" id="GO:0005634">
    <property type="term" value="C:nucleus"/>
    <property type="evidence" value="ECO:0007669"/>
    <property type="project" value="TreeGrafter"/>
</dbReference>
<keyword evidence="2" id="KW-1185">Reference proteome</keyword>
<gene>
    <name evidence="1" type="primary">SETMAR</name>
    <name evidence="1" type="ORF">EVAR_8208_1</name>
</gene>
<dbReference type="GO" id="GO:0046975">
    <property type="term" value="F:histone H3K36 methyltransferase activity"/>
    <property type="evidence" value="ECO:0007669"/>
    <property type="project" value="TreeGrafter"/>
</dbReference>
<dbReference type="GO" id="GO:0003690">
    <property type="term" value="F:double-stranded DNA binding"/>
    <property type="evidence" value="ECO:0007669"/>
    <property type="project" value="TreeGrafter"/>
</dbReference>
<dbReference type="GO" id="GO:0000793">
    <property type="term" value="C:condensed chromosome"/>
    <property type="evidence" value="ECO:0007669"/>
    <property type="project" value="TreeGrafter"/>
</dbReference>
<dbReference type="PANTHER" id="PTHR46060">
    <property type="entry name" value="MARINER MOS1 TRANSPOSASE-LIKE PROTEIN"/>
    <property type="match status" value="1"/>
</dbReference>
<dbReference type="GO" id="GO:0015074">
    <property type="term" value="P:DNA integration"/>
    <property type="evidence" value="ECO:0007669"/>
    <property type="project" value="TreeGrafter"/>
</dbReference>
<dbReference type="GO" id="GO:0031297">
    <property type="term" value="P:replication fork processing"/>
    <property type="evidence" value="ECO:0007669"/>
    <property type="project" value="TreeGrafter"/>
</dbReference>
<organism evidence="1 2">
    <name type="scientific">Eumeta variegata</name>
    <name type="common">Bagworm moth</name>
    <name type="synonym">Eumeta japonica</name>
    <dbReference type="NCBI Taxonomy" id="151549"/>
    <lineage>
        <taxon>Eukaryota</taxon>
        <taxon>Metazoa</taxon>
        <taxon>Ecdysozoa</taxon>
        <taxon>Arthropoda</taxon>
        <taxon>Hexapoda</taxon>
        <taxon>Insecta</taxon>
        <taxon>Pterygota</taxon>
        <taxon>Neoptera</taxon>
        <taxon>Endopterygota</taxon>
        <taxon>Lepidoptera</taxon>
        <taxon>Glossata</taxon>
        <taxon>Ditrysia</taxon>
        <taxon>Tineoidea</taxon>
        <taxon>Psychidae</taxon>
        <taxon>Oiketicinae</taxon>
        <taxon>Eumeta</taxon>
    </lineage>
</organism>
<evidence type="ECO:0000313" key="1">
    <source>
        <dbReference type="EMBL" id="GBP13285.1"/>
    </source>
</evidence>
<sequence length="118" mass="13782">MRCREKIGDVYGFNAVSVRVEQSWFKRFQARNDVENESGSGRPVTDKIDAIFEKVEKDRHISSYDIAEDLGIDCKRVLTRLNKAGYTKRLDTWIPHKLTKRNFVERVLCNSLLKPNCF</sequence>